<protein>
    <submittedName>
        <fullName evidence="2">Branched-chain amino acid ABC transporter</fullName>
    </submittedName>
</protein>
<evidence type="ECO:0000313" key="3">
    <source>
        <dbReference type="Proteomes" id="UP000031586"/>
    </source>
</evidence>
<feature type="transmembrane region" description="Helical" evidence="1">
    <location>
        <begin position="68"/>
        <end position="99"/>
    </location>
</feature>
<dbReference type="GeneID" id="47102691"/>
<keyword evidence="1" id="KW-1133">Transmembrane helix</keyword>
<keyword evidence="1" id="KW-0812">Transmembrane</keyword>
<dbReference type="AlphaFoldDB" id="A0A0C1W7X6"/>
<name>A0A0C1W7X6_9VIBR</name>
<evidence type="ECO:0000256" key="1">
    <source>
        <dbReference type="SAM" id="Phobius"/>
    </source>
</evidence>
<reference evidence="2 3" key="1">
    <citation type="submission" date="2014-07" db="EMBL/GenBank/DDBJ databases">
        <title>Unique and conserved regions in Vibrio harveyi and related species in comparison with the shrimp pathogen Vibrio harveyi CAIM 1792.</title>
        <authorList>
            <person name="Espinoza-Valles I."/>
            <person name="Vora G."/>
            <person name="Leekitcharoenphon P."/>
            <person name="Ussery D."/>
            <person name="Hoj L."/>
            <person name="Gomez-Gil B."/>
        </authorList>
    </citation>
    <scope>NUCLEOTIDE SEQUENCE [LARGE SCALE GENOMIC DNA]</scope>
    <source>
        <strain evidence="3">CAIM 1854 / LMG 25443</strain>
    </source>
</reference>
<comment type="caution">
    <text evidence="2">The sequence shown here is derived from an EMBL/GenBank/DDBJ whole genome shotgun (WGS) entry which is preliminary data.</text>
</comment>
<accession>A0A0C1W7X6</accession>
<organism evidence="2 3">
    <name type="scientific">Vibrio owensii CAIM 1854 = LMG 25443</name>
    <dbReference type="NCBI Taxonomy" id="1229493"/>
    <lineage>
        <taxon>Bacteria</taxon>
        <taxon>Pseudomonadati</taxon>
        <taxon>Pseudomonadota</taxon>
        <taxon>Gammaproteobacteria</taxon>
        <taxon>Vibrionales</taxon>
        <taxon>Vibrionaceae</taxon>
        <taxon>Vibrio</taxon>
    </lineage>
</organism>
<dbReference type="PATRIC" id="fig|1229493.5.peg.2167"/>
<dbReference type="RefSeq" id="WP_005435565.1">
    <property type="nucleotide sequence ID" value="NZ_BAOH01000007.1"/>
</dbReference>
<dbReference type="EMBL" id="JPRD01000023">
    <property type="protein sequence ID" value="KIF52467.1"/>
    <property type="molecule type" value="Genomic_DNA"/>
</dbReference>
<dbReference type="Proteomes" id="UP000031586">
    <property type="component" value="Unassembled WGS sequence"/>
</dbReference>
<sequence>MIFLSILAMTALVFTSRYLFLEPKLPLRLGVRTQKVLSYASPAVLTAIWAPIVFMPEGELSVTWQNPFLLAALLAAAIAYLTKNVLLTTIVSMVAFLLLRIWL</sequence>
<proteinExistence type="predicted"/>
<evidence type="ECO:0000313" key="2">
    <source>
        <dbReference type="EMBL" id="KIF52467.1"/>
    </source>
</evidence>
<dbReference type="Pfam" id="PF05437">
    <property type="entry name" value="AzlD"/>
    <property type="match status" value="1"/>
</dbReference>
<dbReference type="InterPro" id="IPR008407">
    <property type="entry name" value="Brnchd-chn_aa_trnsp_AzlD"/>
</dbReference>
<gene>
    <name evidence="2" type="ORF">H735_15110</name>
</gene>
<feature type="transmembrane region" description="Helical" evidence="1">
    <location>
        <begin position="37"/>
        <end position="56"/>
    </location>
</feature>
<keyword evidence="1" id="KW-0472">Membrane</keyword>